<gene>
    <name evidence="1" type="ORF">J2W40_000615</name>
</gene>
<protein>
    <recommendedName>
        <fullName evidence="3">DUF4198 domain-containing protein</fullName>
    </recommendedName>
</protein>
<evidence type="ECO:0000313" key="2">
    <source>
        <dbReference type="Proteomes" id="UP001267638"/>
    </source>
</evidence>
<sequence length="57" mass="6182">MRGYGLAAALFCLFALAGAAHFRLLPLPDGIFASDSVVKASARTGRMEGWRYLPVLR</sequence>
<keyword evidence="2" id="KW-1185">Reference proteome</keyword>
<accession>A0ABU1WWX8</accession>
<reference evidence="1 2" key="1">
    <citation type="submission" date="2023-07" db="EMBL/GenBank/DDBJ databases">
        <title>Sorghum-associated microbial communities from plants grown in Nebraska, USA.</title>
        <authorList>
            <person name="Schachtman D."/>
        </authorList>
    </citation>
    <scope>NUCLEOTIDE SEQUENCE [LARGE SCALE GENOMIC DNA]</scope>
    <source>
        <strain evidence="1 2">4256</strain>
    </source>
</reference>
<organism evidence="1 2">
    <name type="scientific">Sphingobium xenophagum</name>
    <dbReference type="NCBI Taxonomy" id="121428"/>
    <lineage>
        <taxon>Bacteria</taxon>
        <taxon>Pseudomonadati</taxon>
        <taxon>Pseudomonadota</taxon>
        <taxon>Alphaproteobacteria</taxon>
        <taxon>Sphingomonadales</taxon>
        <taxon>Sphingomonadaceae</taxon>
        <taxon>Sphingobium</taxon>
    </lineage>
</organism>
<dbReference type="Proteomes" id="UP001267638">
    <property type="component" value="Unassembled WGS sequence"/>
</dbReference>
<comment type="caution">
    <text evidence="1">The sequence shown here is derived from an EMBL/GenBank/DDBJ whole genome shotgun (WGS) entry which is preliminary data.</text>
</comment>
<name>A0ABU1WWX8_SPHXE</name>
<dbReference type="RefSeq" id="WP_310221935.1">
    <property type="nucleotide sequence ID" value="NZ_JAVDWV010000002.1"/>
</dbReference>
<evidence type="ECO:0008006" key="3">
    <source>
        <dbReference type="Google" id="ProtNLM"/>
    </source>
</evidence>
<dbReference type="EMBL" id="JAVDWV010000002">
    <property type="protein sequence ID" value="MDR7153818.1"/>
    <property type="molecule type" value="Genomic_DNA"/>
</dbReference>
<proteinExistence type="predicted"/>
<evidence type="ECO:0000313" key="1">
    <source>
        <dbReference type="EMBL" id="MDR7153818.1"/>
    </source>
</evidence>